<accession>A0A4Q7UXU6</accession>
<evidence type="ECO:0000313" key="2">
    <source>
        <dbReference type="EMBL" id="RZT84969.1"/>
    </source>
</evidence>
<dbReference type="AlphaFoldDB" id="A0A4Q7UXU6"/>
<sequence length="54" mass="5822">MSERRRADADTPEYGARPRAPTVHPAAGPTNEHDEFVPGGGSGHQLSAALRRDR</sequence>
<gene>
    <name evidence="2" type="ORF">EV383_1830</name>
</gene>
<reference evidence="2 3" key="1">
    <citation type="submission" date="2019-02" db="EMBL/GenBank/DDBJ databases">
        <title>Sequencing the genomes of 1000 actinobacteria strains.</title>
        <authorList>
            <person name="Klenk H.-P."/>
        </authorList>
    </citation>
    <scope>NUCLEOTIDE SEQUENCE [LARGE SCALE GENOMIC DNA]</scope>
    <source>
        <strain evidence="2 3">DSM 45779</strain>
    </source>
</reference>
<evidence type="ECO:0000256" key="1">
    <source>
        <dbReference type="SAM" id="MobiDB-lite"/>
    </source>
</evidence>
<keyword evidence="3" id="KW-1185">Reference proteome</keyword>
<proteinExistence type="predicted"/>
<protein>
    <submittedName>
        <fullName evidence="2">Uncharacterized protein</fullName>
    </submittedName>
</protein>
<dbReference type="EMBL" id="SHKL01000001">
    <property type="protein sequence ID" value="RZT84969.1"/>
    <property type="molecule type" value="Genomic_DNA"/>
</dbReference>
<dbReference type="Proteomes" id="UP000291591">
    <property type="component" value="Unassembled WGS sequence"/>
</dbReference>
<evidence type="ECO:0000313" key="3">
    <source>
        <dbReference type="Proteomes" id="UP000291591"/>
    </source>
</evidence>
<organism evidence="2 3">
    <name type="scientific">Pseudonocardia sediminis</name>
    <dbReference type="NCBI Taxonomy" id="1397368"/>
    <lineage>
        <taxon>Bacteria</taxon>
        <taxon>Bacillati</taxon>
        <taxon>Actinomycetota</taxon>
        <taxon>Actinomycetes</taxon>
        <taxon>Pseudonocardiales</taxon>
        <taxon>Pseudonocardiaceae</taxon>
        <taxon>Pseudonocardia</taxon>
    </lineage>
</organism>
<feature type="region of interest" description="Disordered" evidence="1">
    <location>
        <begin position="1"/>
        <end position="54"/>
    </location>
</feature>
<name>A0A4Q7UXU6_PSEST</name>
<comment type="caution">
    <text evidence="2">The sequence shown here is derived from an EMBL/GenBank/DDBJ whole genome shotgun (WGS) entry which is preliminary data.</text>
</comment>
<dbReference type="RefSeq" id="WP_165438283.1">
    <property type="nucleotide sequence ID" value="NZ_SHKL01000001.1"/>
</dbReference>